<comment type="caution">
    <text evidence="2">The sequence shown here is derived from an EMBL/GenBank/DDBJ whole genome shotgun (WGS) entry which is preliminary data.</text>
</comment>
<dbReference type="PANTHER" id="PTHR24159:SF5">
    <property type="entry name" value="ANK_REP_REGION DOMAIN-CONTAINING PROTEIN"/>
    <property type="match status" value="1"/>
</dbReference>
<accession>A0ABR2JD39</accession>
<dbReference type="InterPro" id="IPR036770">
    <property type="entry name" value="Ankyrin_rpt-contain_sf"/>
</dbReference>
<dbReference type="EMBL" id="JAPFFF010000012">
    <property type="protein sequence ID" value="KAK8875851.1"/>
    <property type="molecule type" value="Genomic_DNA"/>
</dbReference>
<dbReference type="InterPro" id="IPR002110">
    <property type="entry name" value="Ankyrin_rpt"/>
</dbReference>
<dbReference type="Pfam" id="PF12796">
    <property type="entry name" value="Ank_2"/>
    <property type="match status" value="1"/>
</dbReference>
<dbReference type="Gene3D" id="1.25.40.20">
    <property type="entry name" value="Ankyrin repeat-containing domain"/>
    <property type="match status" value="1"/>
</dbReference>
<dbReference type="PROSITE" id="PS50297">
    <property type="entry name" value="ANK_REP_REGION"/>
    <property type="match status" value="1"/>
</dbReference>
<keyword evidence="1" id="KW-0040">ANK repeat</keyword>
<reference evidence="2 3" key="1">
    <citation type="submission" date="2024-04" db="EMBL/GenBank/DDBJ databases">
        <title>Tritrichomonas musculus Genome.</title>
        <authorList>
            <person name="Alves-Ferreira E."/>
            <person name="Grigg M."/>
            <person name="Lorenzi H."/>
            <person name="Galac M."/>
        </authorList>
    </citation>
    <scope>NUCLEOTIDE SEQUENCE [LARGE SCALE GENOMIC DNA]</scope>
    <source>
        <strain evidence="2 3">EAF2021</strain>
    </source>
</reference>
<protein>
    <recommendedName>
        <fullName evidence="4">DUF3447 domain-containing protein</fullName>
    </recommendedName>
</protein>
<evidence type="ECO:0000256" key="1">
    <source>
        <dbReference type="PROSITE-ProRule" id="PRU00023"/>
    </source>
</evidence>
<dbReference type="SMART" id="SM00248">
    <property type="entry name" value="ANK"/>
    <property type="match status" value="3"/>
</dbReference>
<feature type="repeat" description="ANK" evidence="1">
    <location>
        <begin position="420"/>
        <end position="442"/>
    </location>
</feature>
<keyword evidence="3" id="KW-1185">Reference proteome</keyword>
<evidence type="ECO:0000313" key="3">
    <source>
        <dbReference type="Proteomes" id="UP001470230"/>
    </source>
</evidence>
<sequence length="461" mass="54468">MDAIFDPEFVNELDSVISLQESVMSITNDNIDQIYNTILSIYQKSIQDQSPLKIHNDQAEFIKFISSTLLSVAHYRPTMLTPLSQLAGKLFESFDGLKESLLHLPLKVQSTQWHIAFLYECFVIGCINEDDVFEILHYYKYHYSSMHGAIYLIFQYFHQVIRKKDPQFYEDSFNYLIKNKRRYDINVSSDFFKIRKNKINDLNEIKEDEFEYDKDEEEKFNDTVRYWFPKGSIERIIRDDDFVAFKEMTTNNPEFKMNEIFSIKSIFCYSELLKNHINFLSLAAFFGSSKIFTYLLEIGVNKNPLFDGNISPIIRYAISGGNVEIIKQCELDIDNETEIKHSIDASIEYFRFSLFQWIYDNKLENFQQFTQIQVINNQHLMVHPTISFLITAAKVNNMKMLLFLLDNVDGSCDINQCDYYGWTPLHFAAKYRNIEAIKVILNCKLLNLEPKSVRFFFYPFF</sequence>
<evidence type="ECO:0000313" key="2">
    <source>
        <dbReference type="EMBL" id="KAK8875851.1"/>
    </source>
</evidence>
<organism evidence="2 3">
    <name type="scientific">Tritrichomonas musculus</name>
    <dbReference type="NCBI Taxonomy" id="1915356"/>
    <lineage>
        <taxon>Eukaryota</taxon>
        <taxon>Metamonada</taxon>
        <taxon>Parabasalia</taxon>
        <taxon>Tritrichomonadida</taxon>
        <taxon>Tritrichomonadidae</taxon>
        <taxon>Tritrichomonas</taxon>
    </lineage>
</organism>
<name>A0ABR2JD39_9EUKA</name>
<proteinExistence type="predicted"/>
<dbReference type="Proteomes" id="UP001470230">
    <property type="component" value="Unassembled WGS sequence"/>
</dbReference>
<gene>
    <name evidence="2" type="ORF">M9Y10_006026</name>
</gene>
<dbReference type="SUPFAM" id="SSF48403">
    <property type="entry name" value="Ankyrin repeat"/>
    <property type="match status" value="1"/>
</dbReference>
<evidence type="ECO:0008006" key="4">
    <source>
        <dbReference type="Google" id="ProtNLM"/>
    </source>
</evidence>
<dbReference type="PROSITE" id="PS50088">
    <property type="entry name" value="ANK_REPEAT"/>
    <property type="match status" value="1"/>
</dbReference>
<dbReference type="PANTHER" id="PTHR24159">
    <property type="match status" value="1"/>
</dbReference>